<dbReference type="SUPFAM" id="SSF52980">
    <property type="entry name" value="Restriction endonuclease-like"/>
    <property type="match status" value="1"/>
</dbReference>
<evidence type="ECO:0000313" key="2">
    <source>
        <dbReference type="Proteomes" id="UP000660380"/>
    </source>
</evidence>
<dbReference type="RefSeq" id="WP_029636054.1">
    <property type="nucleotide sequence ID" value="NZ_JACJTA010000012.1"/>
</dbReference>
<keyword evidence="2" id="KW-1185">Reference proteome</keyword>
<dbReference type="Pfam" id="PF08814">
    <property type="entry name" value="XisH"/>
    <property type="match status" value="1"/>
</dbReference>
<protein>
    <submittedName>
        <fullName evidence="1">XisH family protein</fullName>
    </submittedName>
</protein>
<dbReference type="EMBL" id="JACJTA010000012">
    <property type="protein sequence ID" value="MBD2604460.1"/>
    <property type="molecule type" value="Genomic_DNA"/>
</dbReference>
<evidence type="ECO:0000313" key="1">
    <source>
        <dbReference type="EMBL" id="MBD2604460.1"/>
    </source>
</evidence>
<dbReference type="InterPro" id="IPR011335">
    <property type="entry name" value="Restrct_endonuc-II-like"/>
</dbReference>
<gene>
    <name evidence="1" type="ORF">H6G81_07930</name>
</gene>
<dbReference type="Proteomes" id="UP000660380">
    <property type="component" value="Unassembled WGS sequence"/>
</dbReference>
<name>A0ABR8GN37_9CYAN</name>
<accession>A0ABR8GN37</accession>
<proteinExistence type="predicted"/>
<reference evidence="1 2" key="1">
    <citation type="journal article" date="2020" name="ISME J.">
        <title>Comparative genomics reveals insights into cyanobacterial evolution and habitat adaptation.</title>
        <authorList>
            <person name="Chen M.Y."/>
            <person name="Teng W.K."/>
            <person name="Zhao L."/>
            <person name="Hu C.X."/>
            <person name="Zhou Y.K."/>
            <person name="Han B.P."/>
            <person name="Song L.R."/>
            <person name="Shu W.S."/>
        </authorList>
    </citation>
    <scope>NUCLEOTIDE SEQUENCE [LARGE SCALE GENOMIC DNA]</scope>
    <source>
        <strain evidence="1 2">FACHB-248</strain>
    </source>
</reference>
<dbReference type="InterPro" id="IPR014919">
    <property type="entry name" value="XisH"/>
</dbReference>
<dbReference type="CDD" id="cd22366">
    <property type="entry name" value="XisH-like"/>
    <property type="match status" value="1"/>
</dbReference>
<sequence length="138" mass="16018">MPAKDVYHQQVKNALIKAGWRITRDTYQIKFREIKLYADLAAKAMFAAEQDQQQIIVEVKSFLGPSRVRDFEAGLGQYILYRLYLAQIFPEAVLYMAVSDAIYRSFFIKSAIQFAVTELDIKLIVFDVEQEVIVQWIS</sequence>
<comment type="caution">
    <text evidence="1">The sequence shown here is derived from an EMBL/GenBank/DDBJ whole genome shotgun (WGS) entry which is preliminary data.</text>
</comment>
<dbReference type="Gene3D" id="3.40.1350.10">
    <property type="match status" value="1"/>
</dbReference>
<dbReference type="InterPro" id="IPR011856">
    <property type="entry name" value="tRNA_endonuc-like_dom_sf"/>
</dbReference>
<organism evidence="1 2">
    <name type="scientific">Scytonema hofmannii FACHB-248</name>
    <dbReference type="NCBI Taxonomy" id="1842502"/>
    <lineage>
        <taxon>Bacteria</taxon>
        <taxon>Bacillati</taxon>
        <taxon>Cyanobacteriota</taxon>
        <taxon>Cyanophyceae</taxon>
        <taxon>Nostocales</taxon>
        <taxon>Scytonemataceae</taxon>
        <taxon>Scytonema</taxon>
    </lineage>
</organism>